<comment type="caution">
    <text evidence="8">The sequence shown here is derived from an EMBL/GenBank/DDBJ whole genome shotgun (WGS) entry which is preliminary data.</text>
</comment>
<evidence type="ECO:0000313" key="8">
    <source>
        <dbReference type="EMBL" id="MBE1531682.1"/>
    </source>
</evidence>
<evidence type="ECO:0000313" key="9">
    <source>
        <dbReference type="Proteomes" id="UP000627838"/>
    </source>
</evidence>
<dbReference type="GO" id="GO:0003677">
    <property type="term" value="F:DNA binding"/>
    <property type="evidence" value="ECO:0007669"/>
    <property type="project" value="UniProtKB-KW"/>
</dbReference>
<dbReference type="CDD" id="cd17535">
    <property type="entry name" value="REC_NarL-like"/>
    <property type="match status" value="1"/>
</dbReference>
<evidence type="ECO:0000256" key="2">
    <source>
        <dbReference type="ARBA" id="ARBA00023015"/>
    </source>
</evidence>
<protein>
    <submittedName>
        <fullName evidence="8">DNA-binding NarL/FixJ family response regulator</fullName>
    </submittedName>
</protein>
<dbReference type="Pfam" id="PF00196">
    <property type="entry name" value="GerE"/>
    <property type="match status" value="1"/>
</dbReference>
<organism evidence="8 9">
    <name type="scientific">Actinomadura algeriensis</name>
    <dbReference type="NCBI Taxonomy" id="1679523"/>
    <lineage>
        <taxon>Bacteria</taxon>
        <taxon>Bacillati</taxon>
        <taxon>Actinomycetota</taxon>
        <taxon>Actinomycetes</taxon>
        <taxon>Streptosporangiales</taxon>
        <taxon>Thermomonosporaceae</taxon>
        <taxon>Actinomadura</taxon>
    </lineage>
</organism>
<feature type="modified residue" description="4-aspartylphosphate" evidence="5">
    <location>
        <position position="55"/>
    </location>
</feature>
<dbReference type="PROSITE" id="PS50110">
    <property type="entry name" value="RESPONSE_REGULATORY"/>
    <property type="match status" value="1"/>
</dbReference>
<keyword evidence="9" id="KW-1185">Reference proteome</keyword>
<evidence type="ECO:0000256" key="4">
    <source>
        <dbReference type="ARBA" id="ARBA00023163"/>
    </source>
</evidence>
<dbReference type="EMBL" id="JADBDZ010000001">
    <property type="protein sequence ID" value="MBE1531682.1"/>
    <property type="molecule type" value="Genomic_DNA"/>
</dbReference>
<name>A0ABR9JMA0_9ACTN</name>
<dbReference type="InterPro" id="IPR011006">
    <property type="entry name" value="CheY-like_superfamily"/>
</dbReference>
<dbReference type="PROSITE" id="PS00622">
    <property type="entry name" value="HTH_LUXR_1"/>
    <property type="match status" value="1"/>
</dbReference>
<proteinExistence type="predicted"/>
<dbReference type="InterPro" id="IPR001789">
    <property type="entry name" value="Sig_transdc_resp-reg_receiver"/>
</dbReference>
<dbReference type="CDD" id="cd06170">
    <property type="entry name" value="LuxR_C_like"/>
    <property type="match status" value="1"/>
</dbReference>
<dbReference type="PROSITE" id="PS50043">
    <property type="entry name" value="HTH_LUXR_2"/>
    <property type="match status" value="1"/>
</dbReference>
<evidence type="ECO:0000259" key="7">
    <source>
        <dbReference type="PROSITE" id="PS50110"/>
    </source>
</evidence>
<dbReference type="SMART" id="SM00421">
    <property type="entry name" value="HTH_LUXR"/>
    <property type="match status" value="1"/>
</dbReference>
<dbReference type="PANTHER" id="PTHR43214">
    <property type="entry name" value="TWO-COMPONENT RESPONSE REGULATOR"/>
    <property type="match status" value="1"/>
</dbReference>
<evidence type="ECO:0000256" key="1">
    <source>
        <dbReference type="ARBA" id="ARBA00022553"/>
    </source>
</evidence>
<feature type="domain" description="Response regulatory" evidence="7">
    <location>
        <begin position="4"/>
        <end position="122"/>
    </location>
</feature>
<dbReference type="SUPFAM" id="SSF52172">
    <property type="entry name" value="CheY-like"/>
    <property type="match status" value="1"/>
</dbReference>
<keyword evidence="2" id="KW-0805">Transcription regulation</keyword>
<reference evidence="8 9" key="1">
    <citation type="submission" date="2020-10" db="EMBL/GenBank/DDBJ databases">
        <title>Sequencing the genomes of 1000 actinobacteria strains.</title>
        <authorList>
            <person name="Klenk H.-P."/>
        </authorList>
    </citation>
    <scope>NUCLEOTIDE SEQUENCE [LARGE SCALE GENOMIC DNA]</scope>
    <source>
        <strain evidence="8 9">DSM 46744</strain>
    </source>
</reference>
<keyword evidence="1 5" id="KW-0597">Phosphoprotein</keyword>
<dbReference type="PANTHER" id="PTHR43214:SF24">
    <property type="entry name" value="TRANSCRIPTIONAL REGULATORY PROTEIN NARL-RELATED"/>
    <property type="match status" value="1"/>
</dbReference>
<dbReference type="InterPro" id="IPR039420">
    <property type="entry name" value="WalR-like"/>
</dbReference>
<dbReference type="PRINTS" id="PR00038">
    <property type="entry name" value="HTHLUXR"/>
</dbReference>
<gene>
    <name evidence="8" type="ORF">H4W34_001515</name>
</gene>
<dbReference type="Proteomes" id="UP000627838">
    <property type="component" value="Unassembled WGS sequence"/>
</dbReference>
<evidence type="ECO:0000259" key="6">
    <source>
        <dbReference type="PROSITE" id="PS50043"/>
    </source>
</evidence>
<dbReference type="Gene3D" id="3.40.50.2300">
    <property type="match status" value="1"/>
</dbReference>
<dbReference type="InterPro" id="IPR000792">
    <property type="entry name" value="Tscrpt_reg_LuxR_C"/>
</dbReference>
<accession>A0ABR9JMA0</accession>
<sequence>MTIRVLIADDQAVVRAGFRTILDAEPDFAITGEAADGAEAVRLARRDRPDLVLMDVRMPVLDGIAATERLAGPAVDDPIPVLIVTTFDLDEYVFDALRGGACGFLLKDIEPDDLVQAVRVVVSGQGLLAPAVTRRLIAEYARASRAARPGPRPIPDLTARERDMLLLIARGLSNAEIAGTLFLSISTIKTHVARLLAKIDCRDRVQAVIYAYEHGLITPGDPP</sequence>
<feature type="domain" description="HTH luxR-type" evidence="6">
    <location>
        <begin position="150"/>
        <end position="215"/>
    </location>
</feature>
<evidence type="ECO:0000256" key="5">
    <source>
        <dbReference type="PROSITE-ProRule" id="PRU00169"/>
    </source>
</evidence>
<dbReference type="SMART" id="SM00448">
    <property type="entry name" value="REC"/>
    <property type="match status" value="1"/>
</dbReference>
<dbReference type="Pfam" id="PF00072">
    <property type="entry name" value="Response_reg"/>
    <property type="match status" value="1"/>
</dbReference>
<evidence type="ECO:0000256" key="3">
    <source>
        <dbReference type="ARBA" id="ARBA00023125"/>
    </source>
</evidence>
<keyword evidence="3 8" id="KW-0238">DNA-binding</keyword>
<keyword evidence="4" id="KW-0804">Transcription</keyword>
<dbReference type="InterPro" id="IPR058245">
    <property type="entry name" value="NreC/VraR/RcsB-like_REC"/>
</dbReference>
<dbReference type="RefSeq" id="WP_192758501.1">
    <property type="nucleotide sequence ID" value="NZ_JADBDZ010000001.1"/>
</dbReference>